<proteinExistence type="inferred from homology"/>
<dbReference type="EMBL" id="QGDO01000001">
    <property type="protein sequence ID" value="PWJ44157.1"/>
    <property type="molecule type" value="Genomic_DNA"/>
</dbReference>
<dbReference type="OrthoDB" id="9799980at2"/>
<evidence type="ECO:0000256" key="4">
    <source>
        <dbReference type="ARBA" id="ARBA00013115"/>
    </source>
</evidence>
<evidence type="ECO:0000256" key="3">
    <source>
        <dbReference type="ARBA" id="ARBA00006534"/>
    </source>
</evidence>
<dbReference type="Gene3D" id="3.40.50.880">
    <property type="match status" value="1"/>
</dbReference>
<evidence type="ECO:0000256" key="5">
    <source>
        <dbReference type="ARBA" id="ARBA00015719"/>
    </source>
</evidence>
<evidence type="ECO:0000256" key="7">
    <source>
        <dbReference type="ARBA" id="ARBA00022801"/>
    </source>
</evidence>
<keyword evidence="7" id="KW-0378">Hydrolase</keyword>
<keyword evidence="11" id="KW-1185">Reference proteome</keyword>
<dbReference type="Pfam" id="PF03575">
    <property type="entry name" value="Peptidase_S51"/>
    <property type="match status" value="1"/>
</dbReference>
<sequence>MKPLYIALFLGLIFSACTSKVTETSEASLVEQVNTNKGKLFIIGGGKRPPSLVKRLGEEANLGKDNNYAVVLPMSSSEPDTSAYYGCKQFTDLGYTAIFPKDIANSVAPHTSLLDSIRGAKLVYITGGDQNRFMERVAGTQLIQAIHDCYKNGGTIAGTSAGAALMSQAMITGNEKKHPEYNSTFRNIESENIELAEGLGLFPEAIIDQHFVKRSRYNRLISAVIENPSKVGLGIDESTAILVTEGTKIEVVGESQVIRMMNKQKSPKVYEDKIGATSIQLDVFVPGDVFEI</sequence>
<dbReference type="GO" id="GO:0006508">
    <property type="term" value="P:proteolysis"/>
    <property type="evidence" value="ECO:0007669"/>
    <property type="project" value="UniProtKB-KW"/>
</dbReference>
<comment type="similarity">
    <text evidence="3">Belongs to the peptidase S51 family.</text>
</comment>
<dbReference type="CDD" id="cd03145">
    <property type="entry name" value="GAT1_cyanophycinase"/>
    <property type="match status" value="1"/>
</dbReference>
<evidence type="ECO:0000256" key="6">
    <source>
        <dbReference type="ARBA" id="ARBA00022670"/>
    </source>
</evidence>
<dbReference type="InterPro" id="IPR005320">
    <property type="entry name" value="Peptidase_S51"/>
</dbReference>
<reference evidence="10 11" key="1">
    <citation type="submission" date="2018-03" db="EMBL/GenBank/DDBJ databases">
        <title>Genomic Encyclopedia of Archaeal and Bacterial Type Strains, Phase II (KMG-II): from individual species to whole genera.</title>
        <authorList>
            <person name="Goeker M."/>
        </authorList>
    </citation>
    <scope>NUCLEOTIDE SEQUENCE [LARGE SCALE GENOMIC DNA]</scope>
    <source>
        <strain evidence="10 11">DSM 28229</strain>
    </source>
</reference>
<evidence type="ECO:0000256" key="1">
    <source>
        <dbReference type="ARBA" id="ARBA00001092"/>
    </source>
</evidence>
<dbReference type="SUPFAM" id="SSF52317">
    <property type="entry name" value="Class I glutamine amidotransferase-like"/>
    <property type="match status" value="1"/>
</dbReference>
<accession>A0A316A370</accession>
<keyword evidence="6" id="KW-0645">Protease</keyword>
<feature type="signal peptide" evidence="9">
    <location>
        <begin position="1"/>
        <end position="19"/>
    </location>
</feature>
<comment type="function">
    <text evidence="2">Exopeptidase that catalyzes the hydrolytic cleavage of multi-L-arginyl-poly-L-aspartic acid (cyanophycin; a water-insoluble reserve polymer) into aspartate-arginine dipeptides.</text>
</comment>
<dbReference type="RefSeq" id="WP_109615670.1">
    <property type="nucleotide sequence ID" value="NZ_QGDO01000001.1"/>
</dbReference>
<keyword evidence="8" id="KW-0720">Serine protease</keyword>
<evidence type="ECO:0000313" key="11">
    <source>
        <dbReference type="Proteomes" id="UP000245535"/>
    </source>
</evidence>
<comment type="caution">
    <text evidence="10">The sequence shown here is derived from an EMBL/GenBank/DDBJ whole genome shotgun (WGS) entry which is preliminary data.</text>
</comment>
<keyword evidence="9" id="KW-0732">Signal</keyword>
<gene>
    <name evidence="10" type="ORF">BC781_101507</name>
</gene>
<dbReference type="GO" id="GO:0008241">
    <property type="term" value="F:peptidyl-dipeptidase activity"/>
    <property type="evidence" value="ECO:0007669"/>
    <property type="project" value="UniProtKB-EC"/>
</dbReference>
<dbReference type="PROSITE" id="PS51257">
    <property type="entry name" value="PROKAR_LIPOPROTEIN"/>
    <property type="match status" value="1"/>
</dbReference>
<organism evidence="10 11">
    <name type="scientific">Sediminitomix flava</name>
    <dbReference type="NCBI Taxonomy" id="379075"/>
    <lineage>
        <taxon>Bacteria</taxon>
        <taxon>Pseudomonadati</taxon>
        <taxon>Bacteroidota</taxon>
        <taxon>Cytophagia</taxon>
        <taxon>Cytophagales</taxon>
        <taxon>Flammeovirgaceae</taxon>
        <taxon>Sediminitomix</taxon>
    </lineage>
</organism>
<dbReference type="AlphaFoldDB" id="A0A316A370"/>
<comment type="catalytic activity">
    <reaction evidence="1">
        <text>[L-4-(L-arginin-2-N-yl)aspartate](n) + H2O = [L-4-(L-arginin-2-N-yl)aspartate](n-1) + L-4-(L-arginin-2-N-yl)aspartate</text>
        <dbReference type="Rhea" id="RHEA:12845"/>
        <dbReference type="Rhea" id="RHEA-COMP:13728"/>
        <dbReference type="Rhea" id="RHEA-COMP:13734"/>
        <dbReference type="ChEBI" id="CHEBI:15377"/>
        <dbReference type="ChEBI" id="CHEBI:137986"/>
        <dbReference type="ChEBI" id="CHEBI:137991"/>
        <dbReference type="EC" id="3.4.15.6"/>
    </reaction>
</comment>
<evidence type="ECO:0000256" key="8">
    <source>
        <dbReference type="ARBA" id="ARBA00022825"/>
    </source>
</evidence>
<evidence type="ECO:0000256" key="9">
    <source>
        <dbReference type="SAM" id="SignalP"/>
    </source>
</evidence>
<dbReference type="PANTHER" id="PTHR36175">
    <property type="entry name" value="CYANOPHYCINASE"/>
    <property type="match status" value="1"/>
</dbReference>
<dbReference type="InterPro" id="IPR029062">
    <property type="entry name" value="Class_I_gatase-like"/>
</dbReference>
<name>A0A316A370_SEDFL</name>
<dbReference type="GO" id="GO:0008236">
    <property type="term" value="F:serine-type peptidase activity"/>
    <property type="evidence" value="ECO:0007669"/>
    <property type="project" value="UniProtKB-KW"/>
</dbReference>
<protein>
    <recommendedName>
        <fullName evidence="5">Cyanophycinase</fullName>
        <ecNumber evidence="4">3.4.15.6</ecNumber>
    </recommendedName>
</protein>
<dbReference type="EC" id="3.4.15.6" evidence="4"/>
<dbReference type="PANTHER" id="PTHR36175:SF1">
    <property type="entry name" value="CYANOPHYCINASE"/>
    <property type="match status" value="1"/>
</dbReference>
<dbReference type="NCBIfam" id="TIGR02069">
    <property type="entry name" value="cyanophycinase"/>
    <property type="match status" value="1"/>
</dbReference>
<evidence type="ECO:0000256" key="2">
    <source>
        <dbReference type="ARBA" id="ARBA00002039"/>
    </source>
</evidence>
<dbReference type="Proteomes" id="UP000245535">
    <property type="component" value="Unassembled WGS sequence"/>
</dbReference>
<evidence type="ECO:0000313" key="10">
    <source>
        <dbReference type="EMBL" id="PWJ44157.1"/>
    </source>
</evidence>
<dbReference type="InterPro" id="IPR011811">
    <property type="entry name" value="Peptidase_S51_cyanophycinase"/>
</dbReference>
<feature type="chain" id="PRO_5016236645" description="Cyanophycinase" evidence="9">
    <location>
        <begin position="20"/>
        <end position="292"/>
    </location>
</feature>